<dbReference type="RefSeq" id="WP_390297687.1">
    <property type="nucleotide sequence ID" value="NZ_JBHULI010000002.1"/>
</dbReference>
<gene>
    <name evidence="1" type="ORF">ACFSVN_01750</name>
</gene>
<keyword evidence="2" id="KW-1185">Reference proteome</keyword>
<accession>A0ABW5JEI8</accession>
<sequence length="242" mass="26343">MTKNILTTIFLLFFLIMPLATSAQMFSVGEERSRSSNPFSSYVRGGVSIVDFTYQGNPAAVPGNNRLSFSGTVAHFGYESNGLNLGLGFGSSFSGLDNRRFFNLDLNFTNPFYLIQKENFGAGIPIKLRTKVTSVRSDQVQEEFSQTDLSAGAGLIMRVNVPEKLGITTQIIPSIGFSSSSGGFLGGNIYSLAGSARLNFYNLIFGKNISLGYDYILDSYDIDGEQYDYDVSGHLITLGVSL</sequence>
<comment type="caution">
    <text evidence="1">The sequence shown here is derived from an EMBL/GenBank/DDBJ whole genome shotgun (WGS) entry which is preliminary data.</text>
</comment>
<name>A0ABW5JEI8_9BACT</name>
<evidence type="ECO:0000313" key="2">
    <source>
        <dbReference type="Proteomes" id="UP001597460"/>
    </source>
</evidence>
<reference evidence="2" key="1">
    <citation type="journal article" date="2019" name="Int. J. Syst. Evol. Microbiol.">
        <title>The Global Catalogue of Microorganisms (GCM) 10K type strain sequencing project: providing services to taxonomists for standard genome sequencing and annotation.</title>
        <authorList>
            <consortium name="The Broad Institute Genomics Platform"/>
            <consortium name="The Broad Institute Genome Sequencing Center for Infectious Disease"/>
            <person name="Wu L."/>
            <person name="Ma J."/>
        </authorList>
    </citation>
    <scope>NUCLEOTIDE SEQUENCE [LARGE SCALE GENOMIC DNA]</scope>
    <source>
        <strain evidence="2">KCTC 52042</strain>
    </source>
</reference>
<protein>
    <submittedName>
        <fullName evidence="1">BAPKO_0422 family outer member beta-barrel protein</fullName>
    </submittedName>
</protein>
<evidence type="ECO:0000313" key="1">
    <source>
        <dbReference type="EMBL" id="MFD2531164.1"/>
    </source>
</evidence>
<dbReference type="InterPro" id="IPR016489">
    <property type="entry name" value="BAPKO_0422-like"/>
</dbReference>
<dbReference type="Proteomes" id="UP001597460">
    <property type="component" value="Unassembled WGS sequence"/>
</dbReference>
<dbReference type="EMBL" id="JBHULI010000002">
    <property type="protein sequence ID" value="MFD2531164.1"/>
    <property type="molecule type" value="Genomic_DNA"/>
</dbReference>
<dbReference type="Pfam" id="PF13161">
    <property type="entry name" value="DUF3996"/>
    <property type="match status" value="1"/>
</dbReference>
<organism evidence="1 2">
    <name type="scientific">Gracilimonas halophila</name>
    <dbReference type="NCBI Taxonomy" id="1834464"/>
    <lineage>
        <taxon>Bacteria</taxon>
        <taxon>Pseudomonadati</taxon>
        <taxon>Balneolota</taxon>
        <taxon>Balneolia</taxon>
        <taxon>Balneolales</taxon>
        <taxon>Balneolaceae</taxon>
        <taxon>Gracilimonas</taxon>
    </lineage>
</organism>
<proteinExistence type="predicted"/>